<dbReference type="InterPro" id="IPR015943">
    <property type="entry name" value="WD40/YVTN_repeat-like_dom_sf"/>
</dbReference>
<dbReference type="RefSeq" id="WP_117003909.1">
    <property type="nucleotide sequence ID" value="NZ_BMJS01000050.1"/>
</dbReference>
<gene>
    <name evidence="3" type="ORF">GCM10010995_25950</name>
</gene>
<dbReference type="Pfam" id="PF10282">
    <property type="entry name" value="Lactonase"/>
    <property type="match status" value="1"/>
</dbReference>
<sequence>MRKLLTQHVKTIFAFTLCCQFISSNEVYVGTYTEWGTPPGHGIYHFNISDAGQISPITLATHGDDKSLNPTYLLKDHDLIYSTNELESGQITTYQSNINKTLSKITLSSSKLANPVHALKSKLYPVMIVANYGNAAGEESGISLLQINNDGTLDAKPLQVIPYHDHSIDPERQSGSHVHGIESTVIHGVEYVFICDLGGDTITVYRLDGSTHELVLLSVIKTIAGAGPRHALMSPNKKYLYVVNELNSSISVFKFDINTGKLTYISSQPTTLSSPQNSSERNYPAELVLSKNSTKHDYYLYVSNRGINSIAKFKLKQNEEMLKLQNEYDAFGNYPRDLAIDNTGEYLVAANQLSNNISIFKIDHSGELDFLQHVDVNSPVTVTF</sequence>
<keyword evidence="4" id="KW-1185">Reference proteome</keyword>
<dbReference type="GO" id="GO:0017057">
    <property type="term" value="F:6-phosphogluconolactonase activity"/>
    <property type="evidence" value="ECO:0007669"/>
    <property type="project" value="TreeGrafter"/>
</dbReference>
<dbReference type="PANTHER" id="PTHR30344">
    <property type="entry name" value="6-PHOSPHOGLUCONOLACTONASE-RELATED"/>
    <property type="match status" value="1"/>
</dbReference>
<evidence type="ECO:0000313" key="4">
    <source>
        <dbReference type="Proteomes" id="UP000636949"/>
    </source>
</evidence>
<organism evidence="3 4">
    <name type="scientific">Cysteiniphilum litorale</name>
    <dbReference type="NCBI Taxonomy" id="2056700"/>
    <lineage>
        <taxon>Bacteria</taxon>
        <taxon>Pseudomonadati</taxon>
        <taxon>Pseudomonadota</taxon>
        <taxon>Gammaproteobacteria</taxon>
        <taxon>Thiotrichales</taxon>
        <taxon>Fastidiosibacteraceae</taxon>
        <taxon>Cysteiniphilum</taxon>
    </lineage>
</organism>
<proteinExistence type="inferred from homology"/>
<dbReference type="AlphaFoldDB" id="A0A8J2Z6Q5"/>
<accession>A0A8J2Z6Q5</accession>
<comment type="caution">
    <text evidence="3">The sequence shown here is derived from an EMBL/GenBank/DDBJ whole genome shotgun (WGS) entry which is preliminary data.</text>
</comment>
<comment type="similarity">
    <text evidence="1">Belongs to the cycloisomerase 2 family.</text>
</comment>
<reference evidence="3" key="1">
    <citation type="journal article" date="2014" name="Int. J. Syst. Evol. Microbiol.">
        <title>Complete genome sequence of Corynebacterium casei LMG S-19264T (=DSM 44701T), isolated from a smear-ripened cheese.</title>
        <authorList>
            <consortium name="US DOE Joint Genome Institute (JGI-PGF)"/>
            <person name="Walter F."/>
            <person name="Albersmeier A."/>
            <person name="Kalinowski J."/>
            <person name="Ruckert C."/>
        </authorList>
    </citation>
    <scope>NUCLEOTIDE SEQUENCE</scope>
    <source>
        <strain evidence="3">CGMCC 1.15758</strain>
    </source>
</reference>
<evidence type="ECO:0000256" key="2">
    <source>
        <dbReference type="ARBA" id="ARBA00022526"/>
    </source>
</evidence>
<dbReference type="GO" id="GO:0006006">
    <property type="term" value="P:glucose metabolic process"/>
    <property type="evidence" value="ECO:0007669"/>
    <property type="project" value="UniProtKB-KW"/>
</dbReference>
<evidence type="ECO:0000313" key="3">
    <source>
        <dbReference type="EMBL" id="GGG07226.1"/>
    </source>
</evidence>
<reference evidence="3" key="2">
    <citation type="submission" date="2020-09" db="EMBL/GenBank/DDBJ databases">
        <authorList>
            <person name="Sun Q."/>
            <person name="Zhou Y."/>
        </authorList>
    </citation>
    <scope>NUCLEOTIDE SEQUENCE</scope>
    <source>
        <strain evidence="3">CGMCC 1.15758</strain>
    </source>
</reference>
<dbReference type="PANTHER" id="PTHR30344:SF1">
    <property type="entry name" value="6-PHOSPHOGLUCONOLACTONASE"/>
    <property type="match status" value="1"/>
</dbReference>
<keyword evidence="2" id="KW-0119">Carbohydrate metabolism</keyword>
<dbReference type="SUPFAM" id="SSF50974">
    <property type="entry name" value="Nitrous oxide reductase, N-terminal domain"/>
    <property type="match status" value="1"/>
</dbReference>
<dbReference type="Gene3D" id="2.130.10.10">
    <property type="entry name" value="YVTN repeat-like/Quinoprotein amine dehydrogenase"/>
    <property type="match status" value="1"/>
</dbReference>
<dbReference type="Proteomes" id="UP000636949">
    <property type="component" value="Unassembled WGS sequence"/>
</dbReference>
<dbReference type="EMBL" id="BMJS01000050">
    <property type="protein sequence ID" value="GGG07226.1"/>
    <property type="molecule type" value="Genomic_DNA"/>
</dbReference>
<dbReference type="InterPro" id="IPR019405">
    <property type="entry name" value="Lactonase_7-beta_prop"/>
</dbReference>
<keyword evidence="2" id="KW-0313">Glucose metabolism</keyword>
<dbReference type="InterPro" id="IPR011045">
    <property type="entry name" value="N2O_reductase_N"/>
</dbReference>
<dbReference type="InterPro" id="IPR050282">
    <property type="entry name" value="Cycloisomerase_2"/>
</dbReference>
<protein>
    <submittedName>
        <fullName evidence="3">Muconate cycloisomerase</fullName>
    </submittedName>
</protein>
<evidence type="ECO:0000256" key="1">
    <source>
        <dbReference type="ARBA" id="ARBA00005564"/>
    </source>
</evidence>
<dbReference type="OrthoDB" id="9790815at2"/>
<name>A0A8J2Z6Q5_9GAMM</name>